<comment type="caution">
    <text evidence="5">The sequence shown here is derived from an EMBL/GenBank/DDBJ whole genome shotgun (WGS) entry which is preliminary data.</text>
</comment>
<keyword evidence="4" id="KW-0472">Membrane</keyword>
<gene>
    <name evidence="5" type="ORF">VXC91_26525</name>
</gene>
<name>A0ABU7FQN8_9ACTN</name>
<dbReference type="EMBL" id="JAYWVC010000109">
    <property type="protein sequence ID" value="MED7825444.1"/>
    <property type="molecule type" value="Genomic_DNA"/>
</dbReference>
<evidence type="ECO:0000256" key="1">
    <source>
        <dbReference type="ARBA" id="ARBA00023015"/>
    </source>
</evidence>
<sequence>MDRHPDEDELMALALGALPGRQDELVRHLTDCPACHLAYDDVSTAIDAVLPASPSVAAPPGFEARVLNRLEFERPSDPDRLGHRIRARRSSTTRRSQPTPTDEHHTPSRSHLAPPGPVRDQRRRHRTPLLLAAAAAAGICLGSVGVAVLHRDATPVHLAPSEHGATLVTSSGRPVGTVEPSRAGDDSVMVMQITGGRPGTHYTCRLLLDDGSTRNVGAWWMPASGQATWIAYAATDTINRIELTTDDGHIWSSANLNH</sequence>
<dbReference type="InterPro" id="IPR041916">
    <property type="entry name" value="Anti_sigma_zinc_sf"/>
</dbReference>
<evidence type="ECO:0008006" key="7">
    <source>
        <dbReference type="Google" id="ProtNLM"/>
    </source>
</evidence>
<evidence type="ECO:0000256" key="4">
    <source>
        <dbReference type="SAM" id="Phobius"/>
    </source>
</evidence>
<keyword evidence="1" id="KW-0805">Transcription regulation</keyword>
<evidence type="ECO:0000256" key="3">
    <source>
        <dbReference type="SAM" id="MobiDB-lite"/>
    </source>
</evidence>
<keyword evidence="4" id="KW-1133">Transmembrane helix</keyword>
<feature type="compositionally biased region" description="Basic residues" evidence="3">
    <location>
        <begin position="83"/>
        <end position="92"/>
    </location>
</feature>
<keyword evidence="4" id="KW-0812">Transmembrane</keyword>
<proteinExistence type="predicted"/>
<organism evidence="5 6">
    <name type="scientific">Streptomyces chiangmaiensis</name>
    <dbReference type="NCBI Taxonomy" id="766497"/>
    <lineage>
        <taxon>Bacteria</taxon>
        <taxon>Bacillati</taxon>
        <taxon>Actinomycetota</taxon>
        <taxon>Actinomycetes</taxon>
        <taxon>Kitasatosporales</taxon>
        <taxon>Streptomycetaceae</taxon>
        <taxon>Streptomyces</taxon>
    </lineage>
</organism>
<dbReference type="Gene3D" id="1.10.10.1320">
    <property type="entry name" value="Anti-sigma factor, zinc-finger domain"/>
    <property type="match status" value="1"/>
</dbReference>
<dbReference type="Proteomes" id="UP001333996">
    <property type="component" value="Unassembled WGS sequence"/>
</dbReference>
<protein>
    <recommendedName>
        <fullName evidence="7">Zf-HC2 domain-containing protein</fullName>
    </recommendedName>
</protein>
<keyword evidence="2" id="KW-0804">Transcription</keyword>
<evidence type="ECO:0000256" key="2">
    <source>
        <dbReference type="ARBA" id="ARBA00023163"/>
    </source>
</evidence>
<keyword evidence="6" id="KW-1185">Reference proteome</keyword>
<accession>A0ABU7FQN8</accession>
<dbReference type="RefSeq" id="WP_329509855.1">
    <property type="nucleotide sequence ID" value="NZ_BAAAYZ010000056.1"/>
</dbReference>
<evidence type="ECO:0000313" key="5">
    <source>
        <dbReference type="EMBL" id="MED7825444.1"/>
    </source>
</evidence>
<evidence type="ECO:0000313" key="6">
    <source>
        <dbReference type="Proteomes" id="UP001333996"/>
    </source>
</evidence>
<feature type="region of interest" description="Disordered" evidence="3">
    <location>
        <begin position="74"/>
        <end position="122"/>
    </location>
</feature>
<reference evidence="5" key="1">
    <citation type="submission" date="2024-01" db="EMBL/GenBank/DDBJ databases">
        <title>First draft genome sequence data of TA4-1, the type strain of Gram-positive actinobacterium Streptomyces chiangmaiensis.</title>
        <authorList>
            <person name="Yasawong M."/>
            <person name="Nantapong N."/>
        </authorList>
    </citation>
    <scope>NUCLEOTIDE SEQUENCE</scope>
    <source>
        <strain evidence="5">TA4-1</strain>
    </source>
</reference>
<feature type="transmembrane region" description="Helical" evidence="4">
    <location>
        <begin position="129"/>
        <end position="149"/>
    </location>
</feature>